<dbReference type="NCBIfam" id="TIGR03847">
    <property type="entry name" value="conserved hypothetical protein"/>
    <property type="match status" value="1"/>
</dbReference>
<sequence length="170" mass="18795">MGIFFDFEDVDAFTVGAVGRPGQRTFLIQARRGRERVTVKCEKQQAAAIAEHLRTVLNDLPPPDDRPMPAALELTPPIEAAFVLGAIGLGYERSTDRVLVQLDEFIPVDDEGEPELEVLEDRSRVRVHLTRGQVLAFCDQADATVAAGRPPCMWCSLPMDPDGHVCPRMN</sequence>
<organism evidence="1">
    <name type="scientific">freshwater metagenome</name>
    <dbReference type="NCBI Taxonomy" id="449393"/>
    <lineage>
        <taxon>unclassified sequences</taxon>
        <taxon>metagenomes</taxon>
        <taxon>ecological metagenomes</taxon>
    </lineage>
</organism>
<dbReference type="Pfam" id="PF11290">
    <property type="entry name" value="DUF3090"/>
    <property type="match status" value="1"/>
</dbReference>
<protein>
    <submittedName>
        <fullName evidence="1">Unannotated protein</fullName>
    </submittedName>
</protein>
<reference evidence="1" key="1">
    <citation type="submission" date="2020-05" db="EMBL/GenBank/DDBJ databases">
        <authorList>
            <person name="Chiriac C."/>
            <person name="Salcher M."/>
            <person name="Ghai R."/>
            <person name="Kavagutti S V."/>
        </authorList>
    </citation>
    <scope>NUCLEOTIDE SEQUENCE</scope>
</reference>
<proteinExistence type="predicted"/>
<gene>
    <name evidence="1" type="ORF">UFOPK1493_01730</name>
</gene>
<accession>A0A6J6D8R9</accession>
<dbReference type="InterPro" id="IPR021441">
    <property type="entry name" value="DUF3090"/>
</dbReference>
<name>A0A6J6D8R9_9ZZZZ</name>
<dbReference type="EMBL" id="CAEZSR010000057">
    <property type="protein sequence ID" value="CAB4560252.1"/>
    <property type="molecule type" value="Genomic_DNA"/>
</dbReference>
<evidence type="ECO:0000313" key="1">
    <source>
        <dbReference type="EMBL" id="CAB4560252.1"/>
    </source>
</evidence>
<dbReference type="AlphaFoldDB" id="A0A6J6D8R9"/>